<dbReference type="InterPro" id="IPR003018">
    <property type="entry name" value="GAF"/>
</dbReference>
<dbReference type="InterPro" id="IPR029016">
    <property type="entry name" value="GAF-like_dom_sf"/>
</dbReference>
<feature type="transmembrane region" description="Helical" evidence="2">
    <location>
        <begin position="72"/>
        <end position="97"/>
    </location>
</feature>
<dbReference type="Gene3D" id="3.60.40.10">
    <property type="entry name" value="PPM-type phosphatase domain"/>
    <property type="match status" value="1"/>
</dbReference>
<dbReference type="SUPFAM" id="SSF55781">
    <property type="entry name" value="GAF domain-like"/>
    <property type="match status" value="1"/>
</dbReference>
<reference evidence="4 5" key="1">
    <citation type="submission" date="2016-10" db="EMBL/GenBank/DDBJ databases">
        <authorList>
            <person name="de Groot N.N."/>
        </authorList>
    </citation>
    <scope>NUCLEOTIDE SEQUENCE [LARGE SCALE GENOMIC DNA]</scope>
    <source>
        <strain>GEY</strain>
        <strain evidence="5">DSM 9560</strain>
    </source>
</reference>
<dbReference type="EMBL" id="FONY01000034">
    <property type="protein sequence ID" value="SFF43452.1"/>
    <property type="molecule type" value="Genomic_DNA"/>
</dbReference>
<keyword evidence="5" id="KW-1185">Reference proteome</keyword>
<keyword evidence="2" id="KW-1133">Transmembrane helix</keyword>
<feature type="transmembrane region" description="Helical" evidence="2">
    <location>
        <begin position="42"/>
        <end position="60"/>
    </location>
</feature>
<dbReference type="OrthoDB" id="9763484at2"/>
<keyword evidence="2" id="KW-0812">Transmembrane</keyword>
<feature type="transmembrane region" description="Helical" evidence="2">
    <location>
        <begin position="243"/>
        <end position="265"/>
    </location>
</feature>
<gene>
    <name evidence="4" type="ORF">SAMN04488541_10343</name>
</gene>
<dbReference type="Pfam" id="PF07228">
    <property type="entry name" value="SpoIIE"/>
    <property type="match status" value="1"/>
</dbReference>
<feature type="transmembrane region" description="Helical" evidence="2">
    <location>
        <begin position="9"/>
        <end position="30"/>
    </location>
</feature>
<protein>
    <submittedName>
        <fullName evidence="4">Serine phosphatase RsbU, regulator of sigma subunit</fullName>
    </submittedName>
</protein>
<dbReference type="InterPro" id="IPR036457">
    <property type="entry name" value="PPM-type-like_dom_sf"/>
</dbReference>
<dbReference type="PANTHER" id="PTHR43156">
    <property type="entry name" value="STAGE II SPORULATION PROTEIN E-RELATED"/>
    <property type="match status" value="1"/>
</dbReference>
<dbReference type="InterPro" id="IPR052016">
    <property type="entry name" value="Bact_Sigma-Reg"/>
</dbReference>
<keyword evidence="1" id="KW-0378">Hydrolase</keyword>
<feature type="domain" description="PPM-type phosphatase" evidence="3">
    <location>
        <begin position="450"/>
        <end position="672"/>
    </location>
</feature>
<feature type="transmembrane region" description="Helical" evidence="2">
    <location>
        <begin position="109"/>
        <end position="132"/>
    </location>
</feature>
<feature type="transmembrane region" description="Helical" evidence="2">
    <location>
        <begin position="178"/>
        <end position="199"/>
    </location>
</feature>
<dbReference type="AlphaFoldDB" id="A0A1I2IM13"/>
<name>A0A1I2IM13_9BACT</name>
<feature type="transmembrane region" description="Helical" evidence="2">
    <location>
        <begin position="206"/>
        <end position="223"/>
    </location>
</feature>
<dbReference type="Gene3D" id="3.30.450.40">
    <property type="match status" value="1"/>
</dbReference>
<dbReference type="Pfam" id="PF01590">
    <property type="entry name" value="GAF"/>
    <property type="match status" value="1"/>
</dbReference>
<dbReference type="PANTHER" id="PTHR43156:SF2">
    <property type="entry name" value="STAGE II SPORULATION PROTEIN E"/>
    <property type="match status" value="1"/>
</dbReference>
<evidence type="ECO:0000259" key="3">
    <source>
        <dbReference type="SMART" id="SM00331"/>
    </source>
</evidence>
<dbReference type="SMART" id="SM00331">
    <property type="entry name" value="PP2C_SIG"/>
    <property type="match status" value="1"/>
</dbReference>
<proteinExistence type="predicted"/>
<dbReference type="GO" id="GO:0016791">
    <property type="term" value="F:phosphatase activity"/>
    <property type="evidence" value="ECO:0007669"/>
    <property type="project" value="TreeGrafter"/>
</dbReference>
<organism evidence="4 5">
    <name type="scientific">Thermoflexibacter ruber</name>
    <dbReference type="NCBI Taxonomy" id="1003"/>
    <lineage>
        <taxon>Bacteria</taxon>
        <taxon>Pseudomonadati</taxon>
        <taxon>Bacteroidota</taxon>
        <taxon>Cytophagia</taxon>
        <taxon>Cytophagales</taxon>
        <taxon>Thermoflexibacteraceae</taxon>
        <taxon>Thermoflexibacter</taxon>
    </lineage>
</organism>
<dbReference type="STRING" id="1003.SAMN04488541_10343"/>
<keyword evidence="2" id="KW-0472">Membrane</keyword>
<dbReference type="Proteomes" id="UP000199513">
    <property type="component" value="Unassembled WGS sequence"/>
</dbReference>
<evidence type="ECO:0000256" key="2">
    <source>
        <dbReference type="SAM" id="Phobius"/>
    </source>
</evidence>
<feature type="transmembrane region" description="Helical" evidence="2">
    <location>
        <begin position="152"/>
        <end position="172"/>
    </location>
</feature>
<dbReference type="InterPro" id="IPR001932">
    <property type="entry name" value="PPM-type_phosphatase-like_dom"/>
</dbReference>
<dbReference type="RefSeq" id="WP_091548634.1">
    <property type="nucleotide sequence ID" value="NZ_FONY01000034.1"/>
</dbReference>
<dbReference type="SUPFAM" id="SSF81606">
    <property type="entry name" value="PP2C-like"/>
    <property type="match status" value="1"/>
</dbReference>
<evidence type="ECO:0000313" key="4">
    <source>
        <dbReference type="EMBL" id="SFF43452.1"/>
    </source>
</evidence>
<accession>A0A1I2IM13</accession>
<evidence type="ECO:0000256" key="1">
    <source>
        <dbReference type="ARBA" id="ARBA00022801"/>
    </source>
</evidence>
<evidence type="ECO:0000313" key="5">
    <source>
        <dbReference type="Proteomes" id="UP000199513"/>
    </source>
</evidence>
<sequence length="673" mass="77543">MNENYIKRIYVFAGVISWAILALLILADHFFDIYHYKLHVPLFIKALLLNVFVVSIYLFIEKKEELKEGSGFYNILWSVFFIGLVCTVFSLILTQFMGGLIKSNTGATILWLYFLYLIELGLMIIFLIIAFIRWKKLILYQNSRFVKILWRIFEYALFTSLILHFFSNQYIIPLLNQIIEIVFFAFSLILSINLSWIAFLSLRQKFISLMLLIGMIVFLAYFYNLLKEYPELRNISVDLSNSVFFASITLFIGVYSVFSILVLLFNMPTSSVFEKKFAEISDFHKLIEGKTAKQVYDTMLEIAIRNLKSDAAWLELADHKGLICSQIEENLAKKIIDSINKSGYNHQNYKKFNPDSLNGLAEEFEYKSILAVPLTSHNKHLATLVLLKKENNAFDNVVTNLISTYAAQASIALDNFRLISETVENERFKTELLTAKKVQQRLLSKLAFQSDKIELLATSLSPEEVGGDFYDFHQIAENKYAVIIGDVSGKGTVAAFNMAQMKGIFHALVQLDLPPDLFLKYANEALSRCLEKNAFITAIYIVIDTKLNKITYVRAGHCPPLHLQANNNEVKYLQSKGLGLGIIRNKSYKNFISIETLYFKRGDVLFLYTDGVIEAKKHETGEEFGYERLKTFLITNQYAHLDHIANNLVREIYQFTNDSYLKDDCTVLLMRFY</sequence>